<keyword evidence="3" id="KW-1185">Reference proteome</keyword>
<protein>
    <submittedName>
        <fullName evidence="2">Imm39 family immunity protein</fullName>
    </submittedName>
</protein>
<accession>A0ABV0FYL8</accession>
<proteinExistence type="predicted"/>
<dbReference type="EMBL" id="JBDPZN010000027">
    <property type="protein sequence ID" value="MEO3684712.1"/>
    <property type="molecule type" value="Genomic_DNA"/>
</dbReference>
<dbReference type="RefSeq" id="WP_347691092.1">
    <property type="nucleotide sequence ID" value="NZ_JBDPZN010000027.1"/>
</dbReference>
<feature type="transmembrane region" description="Helical" evidence="1">
    <location>
        <begin position="43"/>
        <end position="60"/>
    </location>
</feature>
<comment type="caution">
    <text evidence="2">The sequence shown here is derived from an EMBL/GenBank/DDBJ whole genome shotgun (WGS) entry which is preliminary data.</text>
</comment>
<evidence type="ECO:0000256" key="1">
    <source>
        <dbReference type="SAM" id="Phobius"/>
    </source>
</evidence>
<sequence length="137" mass="15403">MSHNRKLVLGGVSLTKARPNRFAMQVMKEIRDELELRIINSGFLVGAPFLWVGLILRYGVVNADKPKYQKVNEKHGDLPVTIELDSGDLSSASKLELKILMTKAILFSLIDIANKYGLKADEFQVMLDELSNKSEQK</sequence>
<evidence type="ECO:0000313" key="3">
    <source>
        <dbReference type="Proteomes" id="UP001477278"/>
    </source>
</evidence>
<reference evidence="2 3" key="1">
    <citation type="submission" date="2024-05" db="EMBL/GenBank/DDBJ databases">
        <title>Genome sequencing of Marine Estuary Bacteria, Shewanella vesiculosa and S. baltica, and Pseudomonas syringae.</title>
        <authorList>
            <person name="Gurung A."/>
            <person name="Maclea K.S."/>
        </authorList>
    </citation>
    <scope>NUCLEOTIDE SEQUENCE [LARGE SCALE GENOMIC DNA]</scope>
    <source>
        <strain evidence="2 3">1A</strain>
    </source>
</reference>
<keyword evidence="1" id="KW-0472">Membrane</keyword>
<keyword evidence="1" id="KW-0812">Transmembrane</keyword>
<dbReference type="Proteomes" id="UP001477278">
    <property type="component" value="Unassembled WGS sequence"/>
</dbReference>
<keyword evidence="1" id="KW-1133">Transmembrane helix</keyword>
<dbReference type="InterPro" id="IPR029081">
    <property type="entry name" value="Imm39"/>
</dbReference>
<gene>
    <name evidence="2" type="ORF">ABHN84_20835</name>
</gene>
<organism evidence="2 3">
    <name type="scientific">Shewanella vesiculosa</name>
    <dbReference type="NCBI Taxonomy" id="518738"/>
    <lineage>
        <taxon>Bacteria</taxon>
        <taxon>Pseudomonadati</taxon>
        <taxon>Pseudomonadota</taxon>
        <taxon>Gammaproteobacteria</taxon>
        <taxon>Alteromonadales</taxon>
        <taxon>Shewanellaceae</taxon>
        <taxon>Shewanella</taxon>
    </lineage>
</organism>
<evidence type="ECO:0000313" key="2">
    <source>
        <dbReference type="EMBL" id="MEO3684712.1"/>
    </source>
</evidence>
<name>A0ABV0FYL8_9GAMM</name>
<dbReference type="Pfam" id="PF15568">
    <property type="entry name" value="Imm39"/>
    <property type="match status" value="1"/>
</dbReference>